<dbReference type="AlphaFoldDB" id="B9IZ83"/>
<accession>B9IZ83</accession>
<dbReference type="InterPro" id="IPR036910">
    <property type="entry name" value="HMG_box_dom_sf"/>
</dbReference>
<dbReference type="EMBL" id="CP000227">
    <property type="protein sequence ID" value="ACM14722.1"/>
    <property type="molecule type" value="Genomic_DNA"/>
</dbReference>
<evidence type="ECO:0000313" key="2">
    <source>
        <dbReference type="Proteomes" id="UP000000441"/>
    </source>
</evidence>
<sequence length="133" mass="15982">MKVDSRIVVRFSVEEKEDLMEISSDLNLTLSSYIREKLLGGNLENNYLVFINNRLNQYNEGQVFTLKELLGKHWNYMSKHERLHLLNVIIEEIEEEEMEMDIYKVTKKGKYKFIKSKDSYYINELIEKYMEAD</sequence>
<gene>
    <name evidence="1" type="ordered locus">BCQ_4296</name>
</gene>
<dbReference type="HOGENOM" id="CLU_1902454_0_0_9"/>
<name>B9IZ83_BACCQ</name>
<organism evidence="1 2">
    <name type="scientific">Bacillus cereus (strain Q1)</name>
    <dbReference type="NCBI Taxonomy" id="361100"/>
    <lineage>
        <taxon>Bacteria</taxon>
        <taxon>Bacillati</taxon>
        <taxon>Bacillota</taxon>
        <taxon>Bacilli</taxon>
        <taxon>Bacillales</taxon>
        <taxon>Bacillaceae</taxon>
        <taxon>Bacillus</taxon>
        <taxon>Bacillus cereus group</taxon>
    </lineage>
</organism>
<dbReference type="InterPro" id="IPR010813">
    <property type="entry name" value="DUF1413"/>
</dbReference>
<dbReference type="KEGG" id="bcq:BCQ_4296"/>
<proteinExistence type="predicted"/>
<evidence type="ECO:0000313" key="1">
    <source>
        <dbReference type="EMBL" id="ACM14722.1"/>
    </source>
</evidence>
<dbReference type="Proteomes" id="UP000000441">
    <property type="component" value="Chromosome"/>
</dbReference>
<dbReference type="SUPFAM" id="SSF47095">
    <property type="entry name" value="HMG-box"/>
    <property type="match status" value="1"/>
</dbReference>
<reference evidence="1 2" key="1">
    <citation type="journal article" date="2009" name="J. Bacteriol.">
        <title>Complete genome sequence of the extremophilic Bacillus cereus strain Q1 with industrial applications.</title>
        <authorList>
            <person name="Xiong Z."/>
            <person name="Jiang Y."/>
            <person name="Qi D."/>
            <person name="Lu H."/>
            <person name="Yang F."/>
            <person name="Yang J."/>
            <person name="Chen L."/>
            <person name="Sun L."/>
            <person name="Xu X."/>
            <person name="Xue Y."/>
            <person name="Zhu Y."/>
            <person name="Jin Q."/>
        </authorList>
    </citation>
    <scope>NUCLEOTIDE SEQUENCE [LARGE SCALE GENOMIC DNA]</scope>
    <source>
        <strain evidence="1 2">Q1</strain>
    </source>
</reference>
<dbReference type="Pfam" id="PF07205">
    <property type="entry name" value="DUF1413"/>
    <property type="match status" value="1"/>
</dbReference>
<protein>
    <submittedName>
        <fullName evidence="1">Uncharacterized protein</fullName>
    </submittedName>
</protein>